<protein>
    <submittedName>
        <fullName evidence="2">Uncharacterized protein</fullName>
    </submittedName>
</protein>
<proteinExistence type="predicted"/>
<comment type="caution">
    <text evidence="2">The sequence shown here is derived from an EMBL/GenBank/DDBJ whole genome shotgun (WGS) entry which is preliminary data.</text>
</comment>
<feature type="transmembrane region" description="Helical" evidence="1">
    <location>
        <begin position="78"/>
        <end position="103"/>
    </location>
</feature>
<organism evidence="2 3">
    <name type="scientific">Cytobacillus horneckiae</name>
    <dbReference type="NCBI Taxonomy" id="549687"/>
    <lineage>
        <taxon>Bacteria</taxon>
        <taxon>Bacillati</taxon>
        <taxon>Bacillota</taxon>
        <taxon>Bacilli</taxon>
        <taxon>Bacillales</taxon>
        <taxon>Bacillaceae</taxon>
        <taxon>Cytobacillus</taxon>
    </lineage>
</organism>
<evidence type="ECO:0000313" key="2">
    <source>
        <dbReference type="EMBL" id="PKG29964.1"/>
    </source>
</evidence>
<keyword evidence="1" id="KW-0812">Transmembrane</keyword>
<keyword evidence="1" id="KW-1133">Transmembrane helix</keyword>
<dbReference type="AlphaFoldDB" id="A0A2N0ZKC7"/>
<sequence>MKNRVMIIGIIALAFSIISPFIFNAYIEEKPDELEKTLIFGGPFPFAEQTLTLPEDKNSYPAIIDFESPMDEKTAIKWIPLLLTFMSYFLLFFSIYSIIARFINGRPTRKEKEDKPE</sequence>
<name>A0A2N0ZKC7_9BACI</name>
<keyword evidence="3" id="KW-1185">Reference proteome</keyword>
<accession>A0A2N0ZKC7</accession>
<feature type="transmembrane region" description="Helical" evidence="1">
    <location>
        <begin position="7"/>
        <end position="27"/>
    </location>
</feature>
<dbReference type="RefSeq" id="WP_066196797.1">
    <property type="nucleotide sequence ID" value="NZ_CP194732.1"/>
</dbReference>
<keyword evidence="1" id="KW-0472">Membrane</keyword>
<evidence type="ECO:0000313" key="3">
    <source>
        <dbReference type="Proteomes" id="UP000233343"/>
    </source>
</evidence>
<dbReference type="Proteomes" id="UP000233343">
    <property type="component" value="Unassembled WGS sequence"/>
</dbReference>
<evidence type="ECO:0000256" key="1">
    <source>
        <dbReference type="SAM" id="Phobius"/>
    </source>
</evidence>
<gene>
    <name evidence="2" type="ORF">CWS20_05490</name>
</gene>
<dbReference type="EMBL" id="PISD01000009">
    <property type="protein sequence ID" value="PKG29964.1"/>
    <property type="molecule type" value="Genomic_DNA"/>
</dbReference>
<reference evidence="2 3" key="1">
    <citation type="journal article" date="2010" name="Int. J. Syst. Evol. Microbiol.">
        <title>Bacillus horneckiae sp. nov., isolated from a spacecraft-assembly clean room.</title>
        <authorList>
            <person name="Vaishampayan P."/>
            <person name="Probst A."/>
            <person name="Krishnamurthi S."/>
            <person name="Ghosh S."/>
            <person name="Osman S."/>
            <person name="McDowall A."/>
            <person name="Ruckmani A."/>
            <person name="Mayilraj S."/>
            <person name="Venkateswaran K."/>
        </authorList>
    </citation>
    <scope>NUCLEOTIDE SEQUENCE [LARGE SCALE GENOMIC DNA]</scope>
    <source>
        <strain evidence="3">1PO1SC</strain>
    </source>
</reference>